<keyword evidence="2 5" id="KW-0238">DNA-binding</keyword>
<dbReference type="PANTHER" id="PTHR43280">
    <property type="entry name" value="ARAC-FAMILY TRANSCRIPTIONAL REGULATOR"/>
    <property type="match status" value="1"/>
</dbReference>
<reference evidence="5 6" key="1">
    <citation type="submission" date="2018-06" db="EMBL/GenBank/DDBJ databases">
        <title>Genomic Encyclopedia of Archaeal and Bacterial Type Strains, Phase II (KMG-II): from individual species to whole genera.</title>
        <authorList>
            <person name="Goeker M."/>
        </authorList>
    </citation>
    <scope>NUCLEOTIDE SEQUENCE [LARGE SCALE GENOMIC DNA]</scope>
    <source>
        <strain evidence="5 6">DSM 22686</strain>
    </source>
</reference>
<dbReference type="PROSITE" id="PS01124">
    <property type="entry name" value="HTH_ARAC_FAMILY_2"/>
    <property type="match status" value="1"/>
</dbReference>
<evidence type="ECO:0000256" key="2">
    <source>
        <dbReference type="ARBA" id="ARBA00023125"/>
    </source>
</evidence>
<dbReference type="Gene3D" id="1.10.10.60">
    <property type="entry name" value="Homeodomain-like"/>
    <property type="match status" value="1"/>
</dbReference>
<dbReference type="InterPro" id="IPR018060">
    <property type="entry name" value="HTH_AraC"/>
</dbReference>
<dbReference type="Pfam" id="PF12833">
    <property type="entry name" value="HTH_18"/>
    <property type="match status" value="1"/>
</dbReference>
<dbReference type="InterPro" id="IPR014710">
    <property type="entry name" value="RmlC-like_jellyroll"/>
</dbReference>
<evidence type="ECO:0000256" key="3">
    <source>
        <dbReference type="ARBA" id="ARBA00023163"/>
    </source>
</evidence>
<dbReference type="InterPro" id="IPR037923">
    <property type="entry name" value="HTH-like"/>
</dbReference>
<dbReference type="GO" id="GO:0043565">
    <property type="term" value="F:sequence-specific DNA binding"/>
    <property type="evidence" value="ECO:0007669"/>
    <property type="project" value="InterPro"/>
</dbReference>
<comment type="caution">
    <text evidence="5">The sequence shown here is derived from an EMBL/GenBank/DDBJ whole genome shotgun (WGS) entry which is preliminary data.</text>
</comment>
<dbReference type="EMBL" id="QKZU01000019">
    <property type="protein sequence ID" value="PZX51246.1"/>
    <property type="molecule type" value="Genomic_DNA"/>
</dbReference>
<name>A0A2W7QVM8_9BACT</name>
<dbReference type="InterPro" id="IPR009057">
    <property type="entry name" value="Homeodomain-like_sf"/>
</dbReference>
<dbReference type="PRINTS" id="PR00032">
    <property type="entry name" value="HTHARAC"/>
</dbReference>
<dbReference type="SUPFAM" id="SSF51215">
    <property type="entry name" value="Regulatory protein AraC"/>
    <property type="match status" value="1"/>
</dbReference>
<dbReference type="Proteomes" id="UP000249115">
    <property type="component" value="Unassembled WGS sequence"/>
</dbReference>
<dbReference type="AlphaFoldDB" id="A0A2W7QVM8"/>
<proteinExistence type="predicted"/>
<organism evidence="5 6">
    <name type="scientific">Algoriphagus ratkowskyi</name>
    <dbReference type="NCBI Taxonomy" id="57028"/>
    <lineage>
        <taxon>Bacteria</taxon>
        <taxon>Pseudomonadati</taxon>
        <taxon>Bacteroidota</taxon>
        <taxon>Cytophagia</taxon>
        <taxon>Cytophagales</taxon>
        <taxon>Cyclobacteriaceae</taxon>
        <taxon>Algoriphagus</taxon>
    </lineage>
</organism>
<dbReference type="PANTHER" id="PTHR43280:SF32">
    <property type="entry name" value="TRANSCRIPTIONAL REGULATORY PROTEIN"/>
    <property type="match status" value="1"/>
</dbReference>
<keyword evidence="1" id="KW-0805">Transcription regulation</keyword>
<evidence type="ECO:0000313" key="5">
    <source>
        <dbReference type="EMBL" id="PZX51246.1"/>
    </source>
</evidence>
<sequence>MLFYNFCTQKPPVYQIDMSIGVKSKLESEALLKVSRMKPVIKPTIPHRHAGYHELIFLSKGAGSHTIGDEKFDVTPNTGYYLGLSEVHCWDFSKIPDGYVILFKEEVLSQYPNAVNSLFQLTKTFEIADTEQQIFAQLETFQKEYKKGSSLHVLAAHLNLLILTTLNLPSSSPKLDSTVIDQLALFKRLINEHFAQLKNVQEYADLMKISVRKLNTICKTTLHTNAREVIKERILIEAKNLLTHTNNQVTEIAYSLNFTDSSNFVKFFKQQTNLTPLEYRSKIKV</sequence>
<dbReference type="GO" id="GO:0003700">
    <property type="term" value="F:DNA-binding transcription factor activity"/>
    <property type="evidence" value="ECO:0007669"/>
    <property type="project" value="InterPro"/>
</dbReference>
<feature type="domain" description="HTH araC/xylS-type" evidence="4">
    <location>
        <begin position="184"/>
        <end position="282"/>
    </location>
</feature>
<dbReference type="Gene3D" id="2.60.120.10">
    <property type="entry name" value="Jelly Rolls"/>
    <property type="match status" value="1"/>
</dbReference>
<dbReference type="SMART" id="SM00342">
    <property type="entry name" value="HTH_ARAC"/>
    <property type="match status" value="1"/>
</dbReference>
<dbReference type="InterPro" id="IPR020449">
    <property type="entry name" value="Tscrpt_reg_AraC-type_HTH"/>
</dbReference>
<evidence type="ECO:0000256" key="1">
    <source>
        <dbReference type="ARBA" id="ARBA00023015"/>
    </source>
</evidence>
<keyword evidence="3" id="KW-0804">Transcription</keyword>
<gene>
    <name evidence="5" type="ORF">LV84_03752</name>
</gene>
<accession>A0A2W7QVM8</accession>
<evidence type="ECO:0000313" key="6">
    <source>
        <dbReference type="Proteomes" id="UP000249115"/>
    </source>
</evidence>
<evidence type="ECO:0000259" key="4">
    <source>
        <dbReference type="PROSITE" id="PS01124"/>
    </source>
</evidence>
<protein>
    <submittedName>
        <fullName evidence="5">AraC-like DNA-binding protein</fullName>
    </submittedName>
</protein>
<dbReference type="SUPFAM" id="SSF46689">
    <property type="entry name" value="Homeodomain-like"/>
    <property type="match status" value="1"/>
</dbReference>